<dbReference type="CDD" id="cd02968">
    <property type="entry name" value="SCO"/>
    <property type="match status" value="1"/>
</dbReference>
<gene>
    <name evidence="5" type="ORF">LX70_02180</name>
</gene>
<dbReference type="Pfam" id="PF02630">
    <property type="entry name" value="SCO1-SenC"/>
    <property type="match status" value="1"/>
</dbReference>
<sequence length="213" mass="23270">MNVSTRSIAIAAVAVTAVALVSIYAVSKRQGSDKFAACRASTVAGGPGTIGGPFTLTDENGKRVTDKDVLNQPSIVYFGYTFCPDICPADTARNAEATDALEEMGYMLQPVFISVDPGRDKPEVLKEWTDYIHPRMLGLTGSAEEIAAVAKEYKTYFRVPDDTSDPYYIVDHMTQTYLMLPNEGFVEFYDREMDPEAMAASIACFLEADAKSN</sequence>
<keyword evidence="6" id="KW-1185">Reference proteome</keyword>
<dbReference type="GO" id="GO:0046872">
    <property type="term" value="F:metal ion binding"/>
    <property type="evidence" value="ECO:0007669"/>
    <property type="project" value="UniProtKB-KW"/>
</dbReference>
<protein>
    <submittedName>
        <fullName evidence="5">Protein SCO1/2</fullName>
    </submittedName>
</protein>
<feature type="disulfide bond" description="Redox-active" evidence="4">
    <location>
        <begin position="83"/>
        <end position="87"/>
    </location>
</feature>
<keyword evidence="2 3" id="KW-0186">Copper</keyword>
<dbReference type="AlphaFoldDB" id="A0A2S8S719"/>
<comment type="caution">
    <text evidence="5">The sequence shown here is derived from an EMBL/GenBank/DDBJ whole genome shotgun (WGS) entry which is preliminary data.</text>
</comment>
<keyword evidence="3" id="KW-0479">Metal-binding</keyword>
<feature type="binding site" evidence="3">
    <location>
        <position position="172"/>
    </location>
    <ligand>
        <name>Cu cation</name>
        <dbReference type="ChEBI" id="CHEBI:23378"/>
    </ligand>
</feature>
<proteinExistence type="inferred from homology"/>
<dbReference type="InterPro" id="IPR003782">
    <property type="entry name" value="SCO1/SenC"/>
</dbReference>
<evidence type="ECO:0000256" key="1">
    <source>
        <dbReference type="ARBA" id="ARBA00010996"/>
    </source>
</evidence>
<feature type="binding site" evidence="3">
    <location>
        <position position="83"/>
    </location>
    <ligand>
        <name>Cu cation</name>
        <dbReference type="ChEBI" id="CHEBI:23378"/>
    </ligand>
</feature>
<dbReference type="Proteomes" id="UP000238338">
    <property type="component" value="Unassembled WGS sequence"/>
</dbReference>
<dbReference type="EMBL" id="PVEP01000004">
    <property type="protein sequence ID" value="PQV56607.1"/>
    <property type="molecule type" value="Genomic_DNA"/>
</dbReference>
<reference evidence="5 6" key="1">
    <citation type="submission" date="2018-02" db="EMBL/GenBank/DDBJ databases">
        <title>Genomic Encyclopedia of Archaeal and Bacterial Type Strains, Phase II (KMG-II): from individual species to whole genera.</title>
        <authorList>
            <person name="Goeker M."/>
        </authorList>
    </citation>
    <scope>NUCLEOTIDE SEQUENCE [LARGE SCALE GENOMIC DNA]</scope>
    <source>
        <strain evidence="5 6">DSM 18921</strain>
    </source>
</reference>
<dbReference type="PANTHER" id="PTHR12151">
    <property type="entry name" value="ELECTRON TRANSPORT PROTIN SCO1/SENC FAMILY MEMBER"/>
    <property type="match status" value="1"/>
</dbReference>
<dbReference type="PANTHER" id="PTHR12151:SF25">
    <property type="entry name" value="LINALOOL DEHYDRATASE_ISOMERASE DOMAIN-CONTAINING PROTEIN"/>
    <property type="match status" value="1"/>
</dbReference>
<evidence type="ECO:0000313" key="6">
    <source>
        <dbReference type="Proteomes" id="UP000238338"/>
    </source>
</evidence>
<dbReference type="FunFam" id="3.40.30.10:FF:000013">
    <property type="entry name" value="Blast:Protein SCO1 homolog, mitochondrial"/>
    <property type="match status" value="1"/>
</dbReference>
<keyword evidence="4" id="KW-1015">Disulfide bond</keyword>
<comment type="similarity">
    <text evidence="1">Belongs to the SCO1/2 family.</text>
</comment>
<evidence type="ECO:0000313" key="5">
    <source>
        <dbReference type="EMBL" id="PQV56607.1"/>
    </source>
</evidence>
<accession>A0A2S8S719</accession>
<name>A0A2S8S719_9RHOB</name>
<evidence type="ECO:0000256" key="3">
    <source>
        <dbReference type="PIRSR" id="PIRSR603782-1"/>
    </source>
</evidence>
<evidence type="ECO:0000256" key="2">
    <source>
        <dbReference type="ARBA" id="ARBA00023008"/>
    </source>
</evidence>
<evidence type="ECO:0000256" key="4">
    <source>
        <dbReference type="PIRSR" id="PIRSR603782-2"/>
    </source>
</evidence>
<dbReference type="RefSeq" id="WP_105514978.1">
    <property type="nucleotide sequence ID" value="NZ_PVEP01000004.1"/>
</dbReference>
<dbReference type="OrthoDB" id="9790194at2"/>
<dbReference type="SUPFAM" id="SSF52833">
    <property type="entry name" value="Thioredoxin-like"/>
    <property type="match status" value="1"/>
</dbReference>
<dbReference type="InterPro" id="IPR036249">
    <property type="entry name" value="Thioredoxin-like_sf"/>
</dbReference>
<feature type="binding site" evidence="3">
    <location>
        <position position="87"/>
    </location>
    <ligand>
        <name>Cu cation</name>
        <dbReference type="ChEBI" id="CHEBI:23378"/>
    </ligand>
</feature>
<organism evidence="5 6">
    <name type="scientific">Albidovulum denitrificans</name>
    <dbReference type="NCBI Taxonomy" id="404881"/>
    <lineage>
        <taxon>Bacteria</taxon>
        <taxon>Pseudomonadati</taxon>
        <taxon>Pseudomonadota</taxon>
        <taxon>Alphaproteobacteria</taxon>
        <taxon>Rhodobacterales</taxon>
        <taxon>Paracoccaceae</taxon>
        <taxon>Albidovulum</taxon>
    </lineage>
</organism>
<dbReference type="Gene3D" id="3.40.30.10">
    <property type="entry name" value="Glutaredoxin"/>
    <property type="match status" value="1"/>
</dbReference>